<keyword evidence="1" id="KW-0812">Transmembrane</keyword>
<dbReference type="EMBL" id="JAGGJU010000007">
    <property type="protein sequence ID" value="MBP1851282.1"/>
    <property type="molecule type" value="Genomic_DNA"/>
</dbReference>
<keyword evidence="3" id="KW-1185">Reference proteome</keyword>
<keyword evidence="1" id="KW-1133">Transmembrane helix</keyword>
<dbReference type="Proteomes" id="UP000759443">
    <property type="component" value="Unassembled WGS sequence"/>
</dbReference>
<reference evidence="2 3" key="1">
    <citation type="submission" date="2021-03" db="EMBL/GenBank/DDBJ databases">
        <title>Genomic Encyclopedia of Type Strains, Phase IV (KMG-IV): sequencing the most valuable type-strain genomes for metagenomic binning, comparative biology and taxonomic classification.</title>
        <authorList>
            <person name="Goeker M."/>
        </authorList>
    </citation>
    <scope>NUCLEOTIDE SEQUENCE [LARGE SCALE GENOMIC DNA]</scope>
    <source>
        <strain evidence="2 3">DSM 21600</strain>
    </source>
</reference>
<evidence type="ECO:0000313" key="3">
    <source>
        <dbReference type="Proteomes" id="UP000759443"/>
    </source>
</evidence>
<name>A0ABS4E018_9HYPH</name>
<accession>A0ABS4E018</accession>
<comment type="caution">
    <text evidence="2">The sequence shown here is derived from an EMBL/GenBank/DDBJ whole genome shotgun (WGS) entry which is preliminary data.</text>
</comment>
<protein>
    <submittedName>
        <fullName evidence="2">Integral membrane protein</fullName>
    </submittedName>
</protein>
<feature type="transmembrane region" description="Helical" evidence="1">
    <location>
        <begin position="50"/>
        <end position="70"/>
    </location>
</feature>
<organism evidence="2 3">
    <name type="scientific">Rhizobium halophytocola</name>
    <dbReference type="NCBI Taxonomy" id="735519"/>
    <lineage>
        <taxon>Bacteria</taxon>
        <taxon>Pseudomonadati</taxon>
        <taxon>Pseudomonadota</taxon>
        <taxon>Alphaproteobacteria</taxon>
        <taxon>Hyphomicrobiales</taxon>
        <taxon>Rhizobiaceae</taxon>
        <taxon>Rhizobium/Agrobacterium group</taxon>
        <taxon>Rhizobium</taxon>
    </lineage>
</organism>
<proteinExistence type="predicted"/>
<evidence type="ECO:0000313" key="2">
    <source>
        <dbReference type="EMBL" id="MBP1851282.1"/>
    </source>
</evidence>
<gene>
    <name evidence="2" type="ORF">J2Z17_002727</name>
</gene>
<keyword evidence="1" id="KW-0472">Membrane</keyword>
<dbReference type="RefSeq" id="WP_209945857.1">
    <property type="nucleotide sequence ID" value="NZ_JAGGJU010000007.1"/>
</dbReference>
<evidence type="ECO:0000256" key="1">
    <source>
        <dbReference type="SAM" id="Phobius"/>
    </source>
</evidence>
<sequence>MLKKIVTLFVLVPLGILLIVLCVTNRQSVSLAFNPFKPADQALSLTAPFFVWLFVALILGMVVGSFATWFSQGRYRKRARVEAKSAVHWKKEVDKKTRTDQVPVSEIPRLT</sequence>